<dbReference type="InterPro" id="IPR050320">
    <property type="entry name" value="N5-glutamine_MTase"/>
</dbReference>
<proteinExistence type="inferred from homology"/>
<dbReference type="NCBIfam" id="TIGR00536">
    <property type="entry name" value="hemK_fam"/>
    <property type="match status" value="1"/>
</dbReference>
<evidence type="ECO:0000256" key="4">
    <source>
        <dbReference type="ARBA" id="ARBA00048391"/>
    </source>
</evidence>
<evidence type="ECO:0000256" key="1">
    <source>
        <dbReference type="ARBA" id="ARBA00022603"/>
    </source>
</evidence>
<feature type="binding site" evidence="5">
    <location>
        <position position="271"/>
    </location>
    <ligand>
        <name>S-adenosyl-L-methionine</name>
        <dbReference type="ChEBI" id="CHEBI:59789"/>
    </ligand>
</feature>
<feature type="binding site" evidence="5">
    <location>
        <position position="227"/>
    </location>
    <ligand>
        <name>S-adenosyl-L-methionine</name>
        <dbReference type="ChEBI" id="CHEBI:59789"/>
    </ligand>
</feature>
<dbReference type="PANTHER" id="PTHR18895:SF74">
    <property type="entry name" value="MTRF1L RELEASE FACTOR GLUTAMINE METHYLTRANSFERASE"/>
    <property type="match status" value="1"/>
</dbReference>
<comment type="caution">
    <text evidence="9">The sequence shown here is derived from an EMBL/GenBank/DDBJ whole genome shotgun (WGS) entry which is preliminary data.</text>
</comment>
<dbReference type="SUPFAM" id="SSF53335">
    <property type="entry name" value="S-adenosyl-L-methionine-dependent methyltransferases"/>
    <property type="match status" value="1"/>
</dbReference>
<dbReference type="InterPro" id="IPR040758">
    <property type="entry name" value="PrmC_N"/>
</dbReference>
<dbReference type="NCBIfam" id="TIGR03534">
    <property type="entry name" value="RF_mod_PrmC"/>
    <property type="match status" value="1"/>
</dbReference>
<dbReference type="Gene3D" id="1.10.8.10">
    <property type="entry name" value="DNA helicase RuvA subunit, C-terminal domain"/>
    <property type="match status" value="1"/>
</dbReference>
<dbReference type="Pfam" id="PF17827">
    <property type="entry name" value="PrmC_N"/>
    <property type="match status" value="1"/>
</dbReference>
<evidence type="ECO:0000256" key="5">
    <source>
        <dbReference type="HAMAP-Rule" id="MF_02126"/>
    </source>
</evidence>
<evidence type="ECO:0000256" key="2">
    <source>
        <dbReference type="ARBA" id="ARBA00022679"/>
    </source>
</evidence>
<dbReference type="InterPro" id="IPR029063">
    <property type="entry name" value="SAM-dependent_MTases_sf"/>
</dbReference>
<feature type="domain" description="Release factor glutamine methyltransferase N-terminal" evidence="8">
    <location>
        <begin position="87"/>
        <end position="154"/>
    </location>
</feature>
<name>A0A832I555_UNCEI</name>
<feature type="compositionally biased region" description="Basic residues" evidence="6">
    <location>
        <begin position="51"/>
        <end position="62"/>
    </location>
</feature>
<reference evidence="9" key="1">
    <citation type="journal article" date="2020" name="mSystems">
        <title>Genome- and Community-Level Interaction Insights into Carbon Utilization and Element Cycling Functions of Hydrothermarchaeota in Hydrothermal Sediment.</title>
        <authorList>
            <person name="Zhou Z."/>
            <person name="Liu Y."/>
            <person name="Xu W."/>
            <person name="Pan J."/>
            <person name="Luo Z.H."/>
            <person name="Li M."/>
        </authorList>
    </citation>
    <scope>NUCLEOTIDE SEQUENCE [LARGE SCALE GENOMIC DNA]</scope>
    <source>
        <strain evidence="9">SpSt-381</strain>
    </source>
</reference>
<comment type="similarity">
    <text evidence="5">Belongs to the protein N5-glutamine methyltransferase family. PrmC subfamily.</text>
</comment>
<dbReference type="GO" id="GO:0102559">
    <property type="term" value="F:peptide chain release factor N(5)-glutamine methyltransferase activity"/>
    <property type="evidence" value="ECO:0007669"/>
    <property type="project" value="UniProtKB-EC"/>
</dbReference>
<evidence type="ECO:0000256" key="3">
    <source>
        <dbReference type="ARBA" id="ARBA00022691"/>
    </source>
</evidence>
<dbReference type="Pfam" id="PF05175">
    <property type="entry name" value="MTS"/>
    <property type="match status" value="1"/>
</dbReference>
<sequence>MPRNAARPRAPRRPDAPSTAPARRHHVEPARHSAPRVARAPLPALAGRAVPRPRRRPRRRLTPRAGGAVRRPPSAILPRVEIPTVLDALRSARSRLAALPTAESDAAELVSRLAGLARGELHLRRDLELTPEQWRTLESWLRRRLAGEPVQYITRRAAFRDLDLVVEPSVLVPRPETEVLVGAVLAVLREELWRWPRPRVLDLGTGSGAIALALASEWRDAVVTATDASERALAVARVNAERLELAPRVTFLEGHWFEPVGDERFEVVVSNPPYIAPEEAADLPPEVREHEPHAALFAGERGLADLREIVEEAPRHLVTGGLLALELAEARAFEVAAWLEGAHDWRDVRLVEDLSGRPRVLLARREHGPAIAPQQWGEERG</sequence>
<dbReference type="GO" id="GO:0032259">
    <property type="term" value="P:methylation"/>
    <property type="evidence" value="ECO:0007669"/>
    <property type="project" value="UniProtKB-KW"/>
</dbReference>
<gene>
    <name evidence="5 9" type="primary">prmC</name>
    <name evidence="9" type="ORF">ENR23_10260</name>
</gene>
<feature type="binding site" evidence="5">
    <location>
        <position position="256"/>
    </location>
    <ligand>
        <name>S-adenosyl-L-methionine</name>
        <dbReference type="ChEBI" id="CHEBI:59789"/>
    </ligand>
</feature>
<feature type="compositionally biased region" description="Low complexity" evidence="6">
    <location>
        <begin position="35"/>
        <end position="50"/>
    </location>
</feature>
<keyword evidence="2 5" id="KW-0808">Transferase</keyword>
<dbReference type="EC" id="2.1.1.297" evidence="5"/>
<dbReference type="PANTHER" id="PTHR18895">
    <property type="entry name" value="HEMK METHYLTRANSFERASE"/>
    <property type="match status" value="1"/>
</dbReference>
<feature type="domain" description="Methyltransferase small" evidence="7">
    <location>
        <begin position="196"/>
        <end position="279"/>
    </location>
</feature>
<dbReference type="InterPro" id="IPR019874">
    <property type="entry name" value="RF_methyltr_PrmC"/>
</dbReference>
<evidence type="ECO:0000259" key="7">
    <source>
        <dbReference type="Pfam" id="PF05175"/>
    </source>
</evidence>
<keyword evidence="3 5" id="KW-0949">S-adenosyl-L-methionine</keyword>
<comment type="function">
    <text evidence="5">Methylates the class 1 translation termination release factors RF1/PrfA and RF2/PrfB on the glutamine residue of the universally conserved GGQ motif.</text>
</comment>
<feature type="binding site" evidence="5">
    <location>
        <begin position="204"/>
        <end position="208"/>
    </location>
    <ligand>
        <name>S-adenosyl-L-methionine</name>
        <dbReference type="ChEBI" id="CHEBI:59789"/>
    </ligand>
</feature>
<dbReference type="GO" id="GO:0003676">
    <property type="term" value="F:nucleic acid binding"/>
    <property type="evidence" value="ECO:0007669"/>
    <property type="project" value="InterPro"/>
</dbReference>
<dbReference type="InterPro" id="IPR004556">
    <property type="entry name" value="HemK-like"/>
</dbReference>
<evidence type="ECO:0000259" key="8">
    <source>
        <dbReference type="Pfam" id="PF17827"/>
    </source>
</evidence>
<accession>A0A832I555</accession>
<dbReference type="PROSITE" id="PS00092">
    <property type="entry name" value="N6_MTASE"/>
    <property type="match status" value="1"/>
</dbReference>
<evidence type="ECO:0000313" key="9">
    <source>
        <dbReference type="EMBL" id="HGZ43789.1"/>
    </source>
</evidence>
<dbReference type="EMBL" id="DSQF01000020">
    <property type="protein sequence ID" value="HGZ43789.1"/>
    <property type="molecule type" value="Genomic_DNA"/>
</dbReference>
<dbReference type="InterPro" id="IPR002052">
    <property type="entry name" value="DNA_methylase_N6_adenine_CS"/>
</dbReference>
<keyword evidence="1 5" id="KW-0489">Methyltransferase</keyword>
<dbReference type="AlphaFoldDB" id="A0A832I555"/>
<organism evidence="9">
    <name type="scientific">Eiseniibacteriota bacterium</name>
    <dbReference type="NCBI Taxonomy" id="2212470"/>
    <lineage>
        <taxon>Bacteria</taxon>
        <taxon>Candidatus Eiseniibacteriota</taxon>
    </lineage>
</organism>
<dbReference type="HAMAP" id="MF_02126">
    <property type="entry name" value="RF_methyltr_PrmC"/>
    <property type="match status" value="1"/>
</dbReference>
<comment type="catalytic activity">
    <reaction evidence="4 5">
        <text>L-glutaminyl-[peptide chain release factor] + S-adenosyl-L-methionine = N(5)-methyl-L-glutaminyl-[peptide chain release factor] + S-adenosyl-L-homocysteine + H(+)</text>
        <dbReference type="Rhea" id="RHEA:42896"/>
        <dbReference type="Rhea" id="RHEA-COMP:10271"/>
        <dbReference type="Rhea" id="RHEA-COMP:10272"/>
        <dbReference type="ChEBI" id="CHEBI:15378"/>
        <dbReference type="ChEBI" id="CHEBI:30011"/>
        <dbReference type="ChEBI" id="CHEBI:57856"/>
        <dbReference type="ChEBI" id="CHEBI:59789"/>
        <dbReference type="ChEBI" id="CHEBI:61891"/>
        <dbReference type="EC" id="2.1.1.297"/>
    </reaction>
</comment>
<feature type="binding site" evidence="5">
    <location>
        <begin position="271"/>
        <end position="274"/>
    </location>
    <ligand>
        <name>substrate</name>
    </ligand>
</feature>
<dbReference type="CDD" id="cd02440">
    <property type="entry name" value="AdoMet_MTases"/>
    <property type="match status" value="1"/>
</dbReference>
<protein>
    <recommendedName>
        <fullName evidence="5">Release factor glutamine methyltransferase</fullName>
        <shortName evidence="5">RF MTase</shortName>
        <ecNumber evidence="5">2.1.1.297</ecNumber>
    </recommendedName>
    <alternativeName>
        <fullName evidence="5">N5-glutamine methyltransferase PrmC</fullName>
    </alternativeName>
    <alternativeName>
        <fullName evidence="5">Protein-(glutamine-N5) MTase PrmC</fullName>
    </alternativeName>
    <alternativeName>
        <fullName evidence="5">Protein-glutamine N-methyltransferase PrmC</fullName>
    </alternativeName>
</protein>
<feature type="region of interest" description="Disordered" evidence="6">
    <location>
        <begin position="1"/>
        <end position="71"/>
    </location>
</feature>
<dbReference type="Gene3D" id="3.40.50.150">
    <property type="entry name" value="Vaccinia Virus protein VP39"/>
    <property type="match status" value="1"/>
</dbReference>
<evidence type="ECO:0000256" key="6">
    <source>
        <dbReference type="SAM" id="MobiDB-lite"/>
    </source>
</evidence>
<dbReference type="InterPro" id="IPR007848">
    <property type="entry name" value="Small_mtfrase_dom"/>
</dbReference>